<organism evidence="1 2">
    <name type="scientific">Agrobacterium tumefaciens</name>
    <dbReference type="NCBI Taxonomy" id="358"/>
    <lineage>
        <taxon>Bacteria</taxon>
        <taxon>Pseudomonadati</taxon>
        <taxon>Pseudomonadota</taxon>
        <taxon>Alphaproteobacteria</taxon>
        <taxon>Hyphomicrobiales</taxon>
        <taxon>Rhizobiaceae</taxon>
        <taxon>Rhizobium/Agrobacterium group</taxon>
        <taxon>Agrobacterium</taxon>
        <taxon>Agrobacterium tumefaciens complex</taxon>
    </lineage>
</organism>
<reference evidence="1" key="1">
    <citation type="submission" date="2020-02" db="EMBL/GenBank/DDBJ databases">
        <title>Unexpected conservation and global transmission of agrobacterial virulence plasmids.</title>
        <authorList>
            <person name="Weisberg A.J."/>
            <person name="Davis E.W. II"/>
            <person name="Tabima J.R."/>
            <person name="Belcher M.S."/>
            <person name="Miller M."/>
            <person name="Kuo C.-H."/>
            <person name="Loper J.E."/>
            <person name="Grunwald N.J."/>
            <person name="Putnam M.L."/>
            <person name="Chang J.H."/>
        </authorList>
    </citation>
    <scope>NUCLEOTIDE SEQUENCE</scope>
    <source>
        <strain evidence="1">Q15/94</strain>
    </source>
</reference>
<accession>A0AAJ4N097</accession>
<dbReference type="AlphaFoldDB" id="A0AAJ4N097"/>
<evidence type="ECO:0000313" key="1">
    <source>
        <dbReference type="EMBL" id="QTG12377.1"/>
    </source>
</evidence>
<name>A0AAJ4N097_AGRTU</name>
<evidence type="ECO:0000313" key="2">
    <source>
        <dbReference type="Proteomes" id="UP000663946"/>
    </source>
</evidence>
<dbReference type="EMBL" id="CP049216">
    <property type="protein sequence ID" value="QTG12377.1"/>
    <property type="molecule type" value="Genomic_DNA"/>
</dbReference>
<sequence length="86" mass="9989">MSERKTLEQLAAEISAHEDWIESVIQHVKSGDQYRVVGVHFREHDMALSVEYTPMKSPFHRHVKFARSIEEMDFGNRFVFVGGVVK</sequence>
<proteinExistence type="predicted"/>
<gene>
    <name evidence="1" type="ORF">G6M86_03575</name>
</gene>
<dbReference type="Proteomes" id="UP000663946">
    <property type="component" value="Chromosome 1"/>
</dbReference>
<protein>
    <submittedName>
        <fullName evidence="1">Uncharacterized protein</fullName>
    </submittedName>
</protein>